<keyword evidence="3" id="KW-1185">Reference proteome</keyword>
<name>A0A8H5FUR9_9AGAR</name>
<dbReference type="OrthoDB" id="3239511at2759"/>
<dbReference type="GO" id="GO:0005737">
    <property type="term" value="C:cytoplasm"/>
    <property type="evidence" value="ECO:0007669"/>
    <property type="project" value="InterPro"/>
</dbReference>
<dbReference type="GO" id="GO:0004555">
    <property type="term" value="F:alpha,alpha-trehalase activity"/>
    <property type="evidence" value="ECO:0007669"/>
    <property type="project" value="InterPro"/>
</dbReference>
<comment type="caution">
    <text evidence="2">The sequence shown here is derived from an EMBL/GenBank/DDBJ whole genome shotgun (WGS) entry which is preliminary data.</text>
</comment>
<dbReference type="InterPro" id="IPR011120">
    <property type="entry name" value="Trehalase_Ca-bd"/>
</dbReference>
<proteinExistence type="predicted"/>
<dbReference type="EMBL" id="JAACJN010000301">
    <property type="protein sequence ID" value="KAF5349886.1"/>
    <property type="molecule type" value="Genomic_DNA"/>
</dbReference>
<protein>
    <recommendedName>
        <fullName evidence="1">Neutral trehalase Ca2+ binding domain-containing protein</fullName>
    </recommendedName>
</protein>
<dbReference type="AlphaFoldDB" id="A0A8H5FUR9"/>
<evidence type="ECO:0000259" key="1">
    <source>
        <dbReference type="Pfam" id="PF07492"/>
    </source>
</evidence>
<dbReference type="GO" id="GO:0005509">
    <property type="term" value="F:calcium ion binding"/>
    <property type="evidence" value="ECO:0007669"/>
    <property type="project" value="InterPro"/>
</dbReference>
<feature type="domain" description="Neutral trehalase Ca2+ binding" evidence="1">
    <location>
        <begin position="302"/>
        <end position="330"/>
    </location>
</feature>
<dbReference type="Pfam" id="PF07492">
    <property type="entry name" value="Trehalase_Ca-bi"/>
    <property type="match status" value="1"/>
</dbReference>
<reference evidence="2 3" key="1">
    <citation type="journal article" date="2020" name="ISME J.">
        <title>Uncovering the hidden diversity of litter-decomposition mechanisms in mushroom-forming fungi.</title>
        <authorList>
            <person name="Floudas D."/>
            <person name="Bentzer J."/>
            <person name="Ahren D."/>
            <person name="Johansson T."/>
            <person name="Persson P."/>
            <person name="Tunlid A."/>
        </authorList>
    </citation>
    <scope>NUCLEOTIDE SEQUENCE [LARGE SCALE GENOMIC DNA]</scope>
    <source>
        <strain evidence="2 3">CBS 406.79</strain>
    </source>
</reference>
<evidence type="ECO:0000313" key="3">
    <source>
        <dbReference type="Proteomes" id="UP000518752"/>
    </source>
</evidence>
<gene>
    <name evidence="2" type="ORF">D9757_013766</name>
</gene>
<organism evidence="2 3">
    <name type="scientific">Collybiopsis confluens</name>
    <dbReference type="NCBI Taxonomy" id="2823264"/>
    <lineage>
        <taxon>Eukaryota</taxon>
        <taxon>Fungi</taxon>
        <taxon>Dikarya</taxon>
        <taxon>Basidiomycota</taxon>
        <taxon>Agaricomycotina</taxon>
        <taxon>Agaricomycetes</taxon>
        <taxon>Agaricomycetidae</taxon>
        <taxon>Agaricales</taxon>
        <taxon>Marasmiineae</taxon>
        <taxon>Omphalotaceae</taxon>
        <taxon>Collybiopsis</taxon>
    </lineage>
</organism>
<dbReference type="GO" id="GO:0005993">
    <property type="term" value="P:trehalose catabolic process"/>
    <property type="evidence" value="ECO:0007669"/>
    <property type="project" value="InterPro"/>
</dbReference>
<evidence type="ECO:0000313" key="2">
    <source>
        <dbReference type="EMBL" id="KAF5349886.1"/>
    </source>
</evidence>
<accession>A0A8H5FUR9</accession>
<sequence>MGRNNTSPKQKCSICGKLFAPNGFKRHQQSCQNRVNEEESAARYHARLNHSNYIETAHEPQRVLEALEAIDQSTYFATQTRAGNKDLYPEYPDLHEDEQSLAEYDHTPDECKLQPNDIKIEYHPASGKPATIMRFQEYGEQRTHDSGSEDVPDPTPWKPWRSRVDFEVAALALDSELFMSEDQTNILIDILNWVAWGRDNFTLVDNKETQKLWDLAAKQTVKFQQTEISVKYCNEEPEIYGLYYRPFTRSRTYSASHIHGHNPRQNPVLNVDAGRSKGRRLSHDKKALQPRRFLIDVEETIRLMLEQEDTDGNFQISVTDAGPKVMALGTATSNGFKMFDI</sequence>
<dbReference type="Proteomes" id="UP000518752">
    <property type="component" value="Unassembled WGS sequence"/>
</dbReference>